<protein>
    <submittedName>
        <fullName evidence="2">Uncharacterized protein</fullName>
    </submittedName>
</protein>
<keyword evidence="3" id="KW-1185">Reference proteome</keyword>
<name>A0A369PUL3_9SPHI</name>
<reference evidence="2 3" key="1">
    <citation type="submission" date="2018-07" db="EMBL/GenBank/DDBJ databases">
        <title>Pedobacter sp. nov., isolated from soil.</title>
        <authorList>
            <person name="Zhou L.Y."/>
            <person name="Du Z.J."/>
        </authorList>
    </citation>
    <scope>NUCLEOTIDE SEQUENCE [LARGE SCALE GENOMIC DNA]</scope>
    <source>
        <strain evidence="2 3">JDX94</strain>
    </source>
</reference>
<proteinExistence type="predicted"/>
<feature type="transmembrane region" description="Helical" evidence="1">
    <location>
        <begin position="66"/>
        <end position="84"/>
    </location>
</feature>
<comment type="caution">
    <text evidence="2">The sequence shown here is derived from an EMBL/GenBank/DDBJ whole genome shotgun (WGS) entry which is preliminary data.</text>
</comment>
<evidence type="ECO:0000256" key="1">
    <source>
        <dbReference type="SAM" id="Phobius"/>
    </source>
</evidence>
<dbReference type="AlphaFoldDB" id="A0A369PUL3"/>
<keyword evidence="1" id="KW-0472">Membrane</keyword>
<accession>A0A369PUL3</accession>
<keyword evidence="1" id="KW-1133">Transmembrane helix</keyword>
<dbReference type="EMBL" id="QPKV01000012">
    <property type="protein sequence ID" value="RDC54667.1"/>
    <property type="molecule type" value="Genomic_DNA"/>
</dbReference>
<keyword evidence="1" id="KW-0812">Transmembrane</keyword>
<gene>
    <name evidence="2" type="ORF">DU508_20845</name>
</gene>
<sequence length="110" mass="12419">MLYLIISLGNIFFLSNLSLLESARGIKSAAQYKGSFSPLGKDSKITRQFKCILDERKKTVLPVLEAFLIGVILFLGLSLLASNLNRYFLEIRYRIAGSVPIYISNQVFRI</sequence>
<evidence type="ECO:0000313" key="3">
    <source>
        <dbReference type="Proteomes" id="UP000253961"/>
    </source>
</evidence>
<evidence type="ECO:0000313" key="2">
    <source>
        <dbReference type="EMBL" id="RDC54667.1"/>
    </source>
</evidence>
<dbReference type="Proteomes" id="UP000253961">
    <property type="component" value="Unassembled WGS sequence"/>
</dbReference>
<organism evidence="2 3">
    <name type="scientific">Pedobacter chinensis</name>
    <dbReference type="NCBI Taxonomy" id="2282421"/>
    <lineage>
        <taxon>Bacteria</taxon>
        <taxon>Pseudomonadati</taxon>
        <taxon>Bacteroidota</taxon>
        <taxon>Sphingobacteriia</taxon>
        <taxon>Sphingobacteriales</taxon>
        <taxon>Sphingobacteriaceae</taxon>
        <taxon>Pedobacter</taxon>
    </lineage>
</organism>